<sequence length="64" mass="7657">MRLFTNLLRKFFIEPKKILGRWHLDDCNKRINKKIDYSNEDHCGPCGQYKLPDNVVEIPKNKPK</sequence>
<evidence type="ECO:0000313" key="1">
    <source>
        <dbReference type="EMBL" id="QHS88029.1"/>
    </source>
</evidence>
<dbReference type="AlphaFoldDB" id="A0A6C0B902"/>
<reference evidence="1" key="1">
    <citation type="journal article" date="2020" name="Nature">
        <title>Giant virus diversity and host interactions through global metagenomics.</title>
        <authorList>
            <person name="Schulz F."/>
            <person name="Roux S."/>
            <person name="Paez-Espino D."/>
            <person name="Jungbluth S."/>
            <person name="Walsh D.A."/>
            <person name="Denef V.J."/>
            <person name="McMahon K.D."/>
            <person name="Konstantinidis K.T."/>
            <person name="Eloe-Fadrosh E.A."/>
            <person name="Kyrpides N.C."/>
            <person name="Woyke T."/>
        </authorList>
    </citation>
    <scope>NUCLEOTIDE SEQUENCE</scope>
    <source>
        <strain evidence="1">GVMAG-M-3300010158-13</strain>
    </source>
</reference>
<protein>
    <submittedName>
        <fullName evidence="1">Uncharacterized protein</fullName>
    </submittedName>
</protein>
<name>A0A6C0B902_9ZZZZ</name>
<accession>A0A6C0B902</accession>
<dbReference type="EMBL" id="MN739091">
    <property type="protein sequence ID" value="QHS88029.1"/>
    <property type="molecule type" value="Genomic_DNA"/>
</dbReference>
<proteinExistence type="predicted"/>
<organism evidence="1">
    <name type="scientific">viral metagenome</name>
    <dbReference type="NCBI Taxonomy" id="1070528"/>
    <lineage>
        <taxon>unclassified sequences</taxon>
        <taxon>metagenomes</taxon>
        <taxon>organismal metagenomes</taxon>
    </lineage>
</organism>